<comment type="caution">
    <text evidence="2">The sequence shown here is derived from an EMBL/GenBank/DDBJ whole genome shotgun (WGS) entry which is preliminary data.</text>
</comment>
<proteinExistence type="predicted"/>
<reference evidence="2" key="1">
    <citation type="submission" date="2021-07" db="EMBL/GenBank/DDBJ databases">
        <authorList>
            <person name="Catto M.A."/>
            <person name="Jacobson A."/>
            <person name="Kennedy G."/>
            <person name="Labadie P."/>
            <person name="Hunt B.G."/>
            <person name="Srinivasan R."/>
        </authorList>
    </citation>
    <scope>NUCLEOTIDE SEQUENCE</scope>
    <source>
        <strain evidence="2">PL_HMW_Pooled</strain>
        <tissue evidence="2">Head</tissue>
    </source>
</reference>
<evidence type="ECO:0000256" key="1">
    <source>
        <dbReference type="SAM" id="MobiDB-lite"/>
    </source>
</evidence>
<accession>A0AAE1I5I8</accession>
<dbReference type="InterPro" id="IPR036236">
    <property type="entry name" value="Znf_C2H2_sf"/>
</dbReference>
<dbReference type="SUPFAM" id="SSF140996">
    <property type="entry name" value="Hermes dimerisation domain"/>
    <property type="match status" value="1"/>
</dbReference>
<organism evidence="2 3">
    <name type="scientific">Frankliniella fusca</name>
    <dbReference type="NCBI Taxonomy" id="407009"/>
    <lineage>
        <taxon>Eukaryota</taxon>
        <taxon>Metazoa</taxon>
        <taxon>Ecdysozoa</taxon>
        <taxon>Arthropoda</taxon>
        <taxon>Hexapoda</taxon>
        <taxon>Insecta</taxon>
        <taxon>Pterygota</taxon>
        <taxon>Neoptera</taxon>
        <taxon>Paraneoptera</taxon>
        <taxon>Thysanoptera</taxon>
        <taxon>Terebrantia</taxon>
        <taxon>Thripoidea</taxon>
        <taxon>Thripidae</taxon>
        <taxon>Frankliniella</taxon>
    </lineage>
</organism>
<dbReference type="SUPFAM" id="SSF57667">
    <property type="entry name" value="beta-beta-alpha zinc fingers"/>
    <property type="match status" value="1"/>
</dbReference>
<evidence type="ECO:0000313" key="3">
    <source>
        <dbReference type="Proteomes" id="UP001219518"/>
    </source>
</evidence>
<dbReference type="EMBL" id="JAHWGI010001443">
    <property type="protein sequence ID" value="KAK3933238.1"/>
    <property type="molecule type" value="Genomic_DNA"/>
</dbReference>
<evidence type="ECO:0000313" key="2">
    <source>
        <dbReference type="EMBL" id="KAK3933238.1"/>
    </source>
</evidence>
<protein>
    <submittedName>
        <fullName evidence="2">Son of sevenless-like protein 1</fullName>
    </submittedName>
</protein>
<dbReference type="Gene3D" id="1.10.10.1070">
    <property type="entry name" value="Zinc finger, BED domain-containing"/>
    <property type="match status" value="1"/>
</dbReference>
<sequence>MSAPAPRTRSRRRKAPHVTVPLPGPGEGDDPPPLGKVLEPENRREGAAAAGVSVQPPLSSPTPSTSSESSSTSNSCAGDLLVEESVRKLWAGEYYTSPQKKASHTSNAWKTFHVVKERGTDLEVGTAMCIVCECVLSCKSGTSSMLKHQLVNGPGAGAQYRPVPTISRGTFVDKLADTCALTMGSVNLLTSPAVVGLIQTAVDISACCRSRVDVQDLMPHATTVMSRIEPRRHGDEAARATSGESHRGAQVSGVHRHVDR</sequence>
<dbReference type="Proteomes" id="UP001219518">
    <property type="component" value="Unassembled WGS sequence"/>
</dbReference>
<keyword evidence="3" id="KW-1185">Reference proteome</keyword>
<dbReference type="AlphaFoldDB" id="A0AAE1I5I8"/>
<feature type="region of interest" description="Disordered" evidence="1">
    <location>
        <begin position="229"/>
        <end position="260"/>
    </location>
</feature>
<feature type="compositionally biased region" description="Basic and acidic residues" evidence="1">
    <location>
        <begin position="229"/>
        <end position="238"/>
    </location>
</feature>
<gene>
    <name evidence="2" type="ORF">KUF71_017499</name>
</gene>
<feature type="region of interest" description="Disordered" evidence="1">
    <location>
        <begin position="1"/>
        <end position="78"/>
    </location>
</feature>
<feature type="compositionally biased region" description="Low complexity" evidence="1">
    <location>
        <begin position="61"/>
        <end position="75"/>
    </location>
</feature>
<name>A0AAE1I5I8_9NEOP</name>
<dbReference type="SMART" id="SM00614">
    <property type="entry name" value="ZnF_BED"/>
    <property type="match status" value="1"/>
</dbReference>
<reference evidence="2" key="2">
    <citation type="journal article" date="2023" name="BMC Genomics">
        <title>Pest status, molecular evolution, and epigenetic factors derived from the genome assembly of Frankliniella fusca, a thysanopteran phytovirus vector.</title>
        <authorList>
            <person name="Catto M.A."/>
            <person name="Labadie P.E."/>
            <person name="Jacobson A.L."/>
            <person name="Kennedy G.G."/>
            <person name="Srinivasan R."/>
            <person name="Hunt B.G."/>
        </authorList>
    </citation>
    <scope>NUCLEOTIDE SEQUENCE</scope>
    <source>
        <strain evidence="2">PL_HMW_Pooled</strain>
    </source>
</reference>